<accession>A0A381REA0</accession>
<dbReference type="InterPro" id="IPR013525">
    <property type="entry name" value="ABC2_TM"/>
</dbReference>
<keyword evidence="4 5" id="KW-0472">Membrane</keyword>
<dbReference type="AlphaFoldDB" id="A0A381REA0"/>
<keyword evidence="3 5" id="KW-1133">Transmembrane helix</keyword>
<dbReference type="Pfam" id="PF12698">
    <property type="entry name" value="ABC2_membrane_3"/>
    <property type="match status" value="1"/>
</dbReference>
<gene>
    <name evidence="7" type="ORF">METZ01_LOCUS42073</name>
</gene>
<dbReference type="PANTHER" id="PTHR43471">
    <property type="entry name" value="ABC TRANSPORTER PERMEASE"/>
    <property type="match status" value="1"/>
</dbReference>
<dbReference type="GO" id="GO:0016020">
    <property type="term" value="C:membrane"/>
    <property type="evidence" value="ECO:0007669"/>
    <property type="project" value="UniProtKB-SubCell"/>
</dbReference>
<evidence type="ECO:0000256" key="3">
    <source>
        <dbReference type="ARBA" id="ARBA00022989"/>
    </source>
</evidence>
<evidence type="ECO:0000256" key="4">
    <source>
        <dbReference type="ARBA" id="ARBA00023136"/>
    </source>
</evidence>
<organism evidence="7">
    <name type="scientific">marine metagenome</name>
    <dbReference type="NCBI Taxonomy" id="408172"/>
    <lineage>
        <taxon>unclassified sequences</taxon>
        <taxon>metagenomes</taxon>
        <taxon>ecological metagenomes</taxon>
    </lineage>
</organism>
<keyword evidence="2 5" id="KW-0812">Transmembrane</keyword>
<feature type="transmembrane region" description="Helical" evidence="5">
    <location>
        <begin position="347"/>
        <end position="366"/>
    </location>
</feature>
<comment type="subcellular location">
    <subcellularLocation>
        <location evidence="1">Membrane</location>
        <topology evidence="1">Multi-pass membrane protein</topology>
    </subcellularLocation>
</comment>
<dbReference type="Gene3D" id="3.40.1710.10">
    <property type="entry name" value="abc type-2 transporter like domain"/>
    <property type="match status" value="1"/>
</dbReference>
<proteinExistence type="predicted"/>
<feature type="transmembrane region" description="Helical" evidence="5">
    <location>
        <begin position="214"/>
        <end position="239"/>
    </location>
</feature>
<name>A0A381REA0_9ZZZZ</name>
<dbReference type="GO" id="GO:0140359">
    <property type="term" value="F:ABC-type transporter activity"/>
    <property type="evidence" value="ECO:0007669"/>
    <property type="project" value="InterPro"/>
</dbReference>
<feature type="transmembrane region" description="Helical" evidence="5">
    <location>
        <begin position="295"/>
        <end position="313"/>
    </location>
</feature>
<evidence type="ECO:0000256" key="5">
    <source>
        <dbReference type="SAM" id="Phobius"/>
    </source>
</evidence>
<feature type="transmembrane region" description="Helical" evidence="5">
    <location>
        <begin position="259"/>
        <end position="283"/>
    </location>
</feature>
<reference evidence="7" key="1">
    <citation type="submission" date="2018-05" db="EMBL/GenBank/DDBJ databases">
        <authorList>
            <person name="Lanie J.A."/>
            <person name="Ng W.-L."/>
            <person name="Kazmierczak K.M."/>
            <person name="Andrzejewski T.M."/>
            <person name="Davidsen T.M."/>
            <person name="Wayne K.J."/>
            <person name="Tettelin H."/>
            <person name="Glass J.I."/>
            <person name="Rusch D."/>
            <person name="Podicherti R."/>
            <person name="Tsui H.-C.T."/>
            <person name="Winkler M.E."/>
        </authorList>
    </citation>
    <scope>NUCLEOTIDE SEQUENCE</scope>
</reference>
<protein>
    <recommendedName>
        <fullName evidence="6">ABC-2 type transporter transmembrane domain-containing protein</fullName>
    </recommendedName>
</protein>
<evidence type="ECO:0000256" key="1">
    <source>
        <dbReference type="ARBA" id="ARBA00004141"/>
    </source>
</evidence>
<feature type="transmembrane region" description="Helical" evidence="5">
    <location>
        <begin position="166"/>
        <end position="184"/>
    </location>
</feature>
<sequence>MMIVLPMILIPGIILLMTKVQMAQAKKAMEKEIKVAFIGGDFTPELIQMFAEKGRIQFIKDCPVDSVEILVKRGELDGGVVITSGFNQLVSNDEQGTVRVIFKKSDDAFGVLEKRLISTIEQYDQQIVDKRISRLGLDKNLFNPIDIVKTDVSTTREKLAETAGGFLPYLFILFTFMGAMYPGLDLGAGEKERGTMETILSSPASRLEIVLGKFGVIMTAGIATALISFASLNVAVQLFPEIPVDILDIISSMLGVKMVALILTLIIPIAVFFSAAILSLSIYARSFKEAQSIVTPLNIAIIVPAAIGLTPGMELNKITALIPILNVSLATKEMLSGSINWILLSEVYASLIVLAGFSLWFCVKWFNREETIFRN</sequence>
<evidence type="ECO:0000259" key="6">
    <source>
        <dbReference type="Pfam" id="PF12698"/>
    </source>
</evidence>
<evidence type="ECO:0000313" key="7">
    <source>
        <dbReference type="EMBL" id="SUZ89219.1"/>
    </source>
</evidence>
<dbReference type="PANTHER" id="PTHR43471:SF3">
    <property type="entry name" value="ABC TRANSPORTER PERMEASE PROTEIN NATB"/>
    <property type="match status" value="1"/>
</dbReference>
<evidence type="ECO:0000256" key="2">
    <source>
        <dbReference type="ARBA" id="ARBA00022692"/>
    </source>
</evidence>
<feature type="domain" description="ABC-2 type transporter transmembrane" evidence="6">
    <location>
        <begin position="1"/>
        <end position="360"/>
    </location>
</feature>
<dbReference type="EMBL" id="UINC01001810">
    <property type="protein sequence ID" value="SUZ89219.1"/>
    <property type="molecule type" value="Genomic_DNA"/>
</dbReference>